<accession>A0A5E8AN88</accession>
<organism evidence="2 3">
    <name type="scientific">Sphingomonas aurantiaca</name>
    <dbReference type="NCBI Taxonomy" id="185949"/>
    <lineage>
        <taxon>Bacteria</taxon>
        <taxon>Pseudomonadati</taxon>
        <taxon>Pseudomonadota</taxon>
        <taxon>Alphaproteobacteria</taxon>
        <taxon>Sphingomonadales</taxon>
        <taxon>Sphingomonadaceae</taxon>
        <taxon>Sphingomonas</taxon>
    </lineage>
</organism>
<keyword evidence="2" id="KW-0808">Transferase</keyword>
<dbReference type="RefSeq" id="WP_151992012.1">
    <property type="nucleotide sequence ID" value="NZ_LR701528.1"/>
</dbReference>
<dbReference type="EC" id="2.3.1.-" evidence="2"/>
<name>A0A5E8AN88_9SPHN</name>
<dbReference type="SUPFAM" id="SSF55729">
    <property type="entry name" value="Acyl-CoA N-acyltransferases (Nat)"/>
    <property type="match status" value="1"/>
</dbReference>
<dbReference type="CDD" id="cd04301">
    <property type="entry name" value="NAT_SF"/>
    <property type="match status" value="1"/>
</dbReference>
<gene>
    <name evidence="2" type="ORF">SPHINGO391_520014</name>
</gene>
<dbReference type="Gene3D" id="3.40.630.30">
    <property type="match status" value="1"/>
</dbReference>
<dbReference type="Proteomes" id="UP000326857">
    <property type="component" value="Unassembled WGS sequence"/>
</dbReference>
<protein>
    <submittedName>
        <fullName evidence="2">Putative acetyltransferase</fullName>
        <ecNumber evidence="2">2.3.1.-</ecNumber>
    </submittedName>
</protein>
<proteinExistence type="predicted"/>
<dbReference type="GO" id="GO:0016747">
    <property type="term" value="F:acyltransferase activity, transferring groups other than amino-acyl groups"/>
    <property type="evidence" value="ECO:0007669"/>
    <property type="project" value="InterPro"/>
</dbReference>
<evidence type="ECO:0000259" key="1">
    <source>
        <dbReference type="PROSITE" id="PS51186"/>
    </source>
</evidence>
<reference evidence="2 3" key="1">
    <citation type="submission" date="2019-09" db="EMBL/GenBank/DDBJ databases">
        <authorList>
            <person name="Dittami M. S."/>
        </authorList>
    </citation>
    <scope>NUCLEOTIDE SEQUENCE [LARGE SCALE GENOMIC DNA]</scope>
    <source>
        <strain evidence="2">SPHINGO391</strain>
    </source>
</reference>
<dbReference type="PROSITE" id="PS51186">
    <property type="entry name" value="GNAT"/>
    <property type="match status" value="1"/>
</dbReference>
<sequence length="182" mass="19714">MQRIPSRPAIRRFEPSDLPAGLILQAISYPAFLHEDAEAFASRLRLSASYCFVAERDGAVIAYLLAHGWIRQSPPPVGSVLSDTAGEVLFVHDLAVSVAGRGLNIGRALVWHAVASAARDGLLQAELIAVEKAAGYWRALGFAEEPVSPELSLKIATYGPEARWMTRSISDLSPKHDKNLAN</sequence>
<evidence type="ECO:0000313" key="2">
    <source>
        <dbReference type="EMBL" id="VVT30413.1"/>
    </source>
</evidence>
<dbReference type="EMBL" id="CABVLI010000048">
    <property type="protein sequence ID" value="VVT30413.1"/>
    <property type="molecule type" value="Genomic_DNA"/>
</dbReference>
<dbReference type="InterPro" id="IPR000182">
    <property type="entry name" value="GNAT_dom"/>
</dbReference>
<dbReference type="Pfam" id="PF00583">
    <property type="entry name" value="Acetyltransf_1"/>
    <property type="match status" value="1"/>
</dbReference>
<keyword evidence="2" id="KW-0012">Acyltransferase</keyword>
<dbReference type="AlphaFoldDB" id="A0A5E8AN88"/>
<feature type="domain" description="N-acetyltransferase" evidence="1">
    <location>
        <begin position="8"/>
        <end position="170"/>
    </location>
</feature>
<evidence type="ECO:0000313" key="3">
    <source>
        <dbReference type="Proteomes" id="UP000326857"/>
    </source>
</evidence>
<dbReference type="InterPro" id="IPR016181">
    <property type="entry name" value="Acyl_CoA_acyltransferase"/>
</dbReference>